<organism evidence="4 5">
    <name type="scientific">Trypanosoma cruzi</name>
    <dbReference type="NCBI Taxonomy" id="5693"/>
    <lineage>
        <taxon>Eukaryota</taxon>
        <taxon>Discoba</taxon>
        <taxon>Euglenozoa</taxon>
        <taxon>Kinetoplastea</taxon>
        <taxon>Metakinetoplastina</taxon>
        <taxon>Trypanosomatida</taxon>
        <taxon>Trypanosomatidae</taxon>
        <taxon>Trypanosoma</taxon>
        <taxon>Schizotrypanum</taxon>
    </lineage>
</organism>
<feature type="region of interest" description="Disordered" evidence="1">
    <location>
        <begin position="39"/>
        <end position="364"/>
    </location>
</feature>
<proteinExistence type="predicted"/>
<reference evidence="4 5" key="1">
    <citation type="journal article" date="2018" name="Microb. Genom.">
        <title>Expanding an expanded genome: long-read sequencing of Trypanosoma cruzi.</title>
        <authorList>
            <person name="Berna L."/>
            <person name="Rodriguez M."/>
            <person name="Chiribao M.L."/>
            <person name="Parodi-Talice A."/>
            <person name="Pita S."/>
            <person name="Rijo G."/>
            <person name="Alvarez-Valin F."/>
            <person name="Robello C."/>
        </authorList>
    </citation>
    <scope>NUCLEOTIDE SEQUENCE [LARGE SCALE GENOMIC DNA]</scope>
    <source>
        <strain evidence="4 5">TCC</strain>
    </source>
</reference>
<dbReference type="VEuPathDB" id="TriTrypDB:TcCLB.506269.99"/>
<dbReference type="AlphaFoldDB" id="A0A2V2WJU4"/>
<dbReference type="VEuPathDB" id="TriTrypDB:Tc_MARK_5027"/>
<dbReference type="Proteomes" id="UP000246078">
    <property type="component" value="Unassembled WGS sequence"/>
</dbReference>
<evidence type="ECO:0000313" key="4">
    <source>
        <dbReference type="EMBL" id="PWV08870.1"/>
    </source>
</evidence>
<feature type="compositionally biased region" description="Basic and acidic residues" evidence="1">
    <location>
        <begin position="49"/>
        <end position="61"/>
    </location>
</feature>
<keyword evidence="2" id="KW-0732">Signal</keyword>
<dbReference type="VEuPathDB" id="TriTrypDB:TCSYLVIO_008951"/>
<feature type="compositionally biased region" description="Polar residues" evidence="1">
    <location>
        <begin position="255"/>
        <end position="268"/>
    </location>
</feature>
<gene>
    <name evidence="3" type="ORF">C3747_85g62</name>
    <name evidence="4" type="ORF">C3747_85g65</name>
</gene>
<evidence type="ECO:0000256" key="1">
    <source>
        <dbReference type="SAM" id="MobiDB-lite"/>
    </source>
</evidence>
<feature type="compositionally biased region" description="Basic and acidic residues" evidence="1">
    <location>
        <begin position="196"/>
        <end position="223"/>
    </location>
</feature>
<dbReference type="EMBL" id="PRFC01000085">
    <property type="protein sequence ID" value="PWV08868.1"/>
    <property type="molecule type" value="Genomic_DNA"/>
</dbReference>
<dbReference type="VEuPathDB" id="TriTrypDB:TcBrA4_0022290"/>
<feature type="compositionally biased region" description="Basic and acidic residues" evidence="1">
    <location>
        <begin position="322"/>
        <end position="346"/>
    </location>
</feature>
<feature type="signal peptide" evidence="2">
    <location>
        <begin position="1"/>
        <end position="27"/>
    </location>
</feature>
<evidence type="ECO:0000256" key="2">
    <source>
        <dbReference type="SAM" id="SignalP"/>
    </source>
</evidence>
<dbReference type="VEuPathDB" id="TriTrypDB:BCY84_05508"/>
<protein>
    <submittedName>
        <fullName evidence="4">Mucin-associated surface protein (MASP)</fullName>
    </submittedName>
</protein>
<evidence type="ECO:0000313" key="3">
    <source>
        <dbReference type="EMBL" id="PWV08868.1"/>
    </source>
</evidence>
<dbReference type="VEuPathDB" id="TriTrypDB:C4B63_1g1311"/>
<dbReference type="EMBL" id="PRFC01000085">
    <property type="protein sequence ID" value="PWV08870.1"/>
    <property type="molecule type" value="Genomic_DNA"/>
</dbReference>
<comment type="caution">
    <text evidence="4">The sequence shown here is derived from an EMBL/GenBank/DDBJ whole genome shotgun (WGS) entry which is preliminary data.</text>
</comment>
<feature type="compositionally biased region" description="Polar residues" evidence="1">
    <location>
        <begin position="312"/>
        <end position="321"/>
    </location>
</feature>
<dbReference type="VEuPathDB" id="TriTrypDB:TcYC6_0162410"/>
<feature type="chain" id="PRO_5036324282" evidence="2">
    <location>
        <begin position="28"/>
        <end position="390"/>
    </location>
</feature>
<feature type="compositionally biased region" description="Basic and acidic residues" evidence="1">
    <location>
        <begin position="146"/>
        <end position="167"/>
    </location>
</feature>
<dbReference type="VEuPathDB" id="TriTrypDB:C3747_85g65"/>
<sequence>MAMMMTGLVLLVCALCVLWCGAGGGVADGGEEELVELVVPSSRPNEAQELQRVESRDKGDSEKDEQVDEAKPQKQLQDGGDHQAEGLLLPVEQPVEVQLQSESPRVEETENDTEEEQRRKQQKSSVEHKTRKEPADKSQGGSGKGDVPKENEKQKVKEPISQSREEVVAPGTGTPEAILSQSHQEASRNLVGKNLAENKEIAKENNVKREEKDKKREPQEQRHLQQQNGKQEALHGSPTGPAATQGSLAPAPTGKLQQTHTSAGSTKQPVEEAPLTETEITSNGTSDPASPSVTARAGDASTSDAEKEEVKVQTNAESSKTAVKEKDDQHEHLTENKKESAKDKNAIRTNATANTDDRDGSTAVSHTTSPLLLLLVVACAAAAAVVAGPT</sequence>
<dbReference type="VEuPathDB" id="TriTrypDB:TCDM_08747"/>
<dbReference type="VEuPathDB" id="TriTrypDB:TcCL_ESM08312"/>
<accession>A0A2V2WJU4</accession>
<name>A0A2V2WJU4_TRYCR</name>
<evidence type="ECO:0000313" key="5">
    <source>
        <dbReference type="Proteomes" id="UP000246078"/>
    </source>
</evidence>
<dbReference type="VEuPathDB" id="TriTrypDB:ECC02_010632"/>
<feature type="compositionally biased region" description="Polar residues" evidence="1">
    <location>
        <begin position="278"/>
        <end position="293"/>
    </location>
</feature>
<feature type="compositionally biased region" description="Basic and acidic residues" evidence="1">
    <location>
        <begin position="125"/>
        <end position="136"/>
    </location>
</feature>
<dbReference type="VEuPathDB" id="TriTrypDB:C3747_85g62"/>